<evidence type="ECO:0000313" key="3">
    <source>
        <dbReference type="Proteomes" id="UP001207736"/>
    </source>
</evidence>
<dbReference type="Proteomes" id="UP001208692">
    <property type="component" value="Unassembled WGS sequence"/>
</dbReference>
<organism evidence="1 3">
    <name type="scientific">Capnocytophaga catalasegens</name>
    <dbReference type="NCBI Taxonomy" id="1004260"/>
    <lineage>
        <taxon>Bacteria</taxon>
        <taxon>Pseudomonadati</taxon>
        <taxon>Bacteroidota</taxon>
        <taxon>Flavobacteriia</taxon>
        <taxon>Flavobacteriales</taxon>
        <taxon>Flavobacteriaceae</taxon>
        <taxon>Capnocytophaga</taxon>
    </lineage>
</organism>
<dbReference type="Gene3D" id="3.40.50.150">
    <property type="entry name" value="Vaccinia Virus protein VP39"/>
    <property type="match status" value="1"/>
</dbReference>
<evidence type="ECO:0000313" key="4">
    <source>
        <dbReference type="Proteomes" id="UP001208692"/>
    </source>
</evidence>
<dbReference type="EMBL" id="BQKB01000024">
    <property type="protein sequence ID" value="GJM53012.1"/>
    <property type="molecule type" value="Genomic_DNA"/>
</dbReference>
<evidence type="ECO:0000313" key="2">
    <source>
        <dbReference type="EMBL" id="GJM53012.1"/>
    </source>
</evidence>
<evidence type="ECO:0000313" key="1">
    <source>
        <dbReference type="EMBL" id="GJM51218.1"/>
    </source>
</evidence>
<reference evidence="1 4" key="1">
    <citation type="submission" date="2021-11" db="EMBL/GenBank/DDBJ databases">
        <title>Draft genome sequence of Capnocytophaga sp. strain KC07075 isolated from cat oral cavity.</title>
        <authorList>
            <person name="Suzuki M."/>
            <person name="Imaoka K."/>
            <person name="Kimura M."/>
            <person name="Morikawa S."/>
            <person name="Maeda K."/>
        </authorList>
    </citation>
    <scope>NUCLEOTIDE SEQUENCE</scope>
    <source>
        <strain evidence="1">KC07075</strain>
        <strain evidence="2 4">KC07079</strain>
    </source>
</reference>
<comment type="caution">
    <text evidence="1">The sequence shown here is derived from an EMBL/GenBank/DDBJ whole genome shotgun (WGS) entry which is preliminary data.</text>
</comment>
<dbReference type="PRINTS" id="PR00507">
    <property type="entry name" value="N12N6MTFRASE"/>
</dbReference>
<dbReference type="InterPro" id="IPR029063">
    <property type="entry name" value="SAM-dependent_MTases_sf"/>
</dbReference>
<protein>
    <recommendedName>
        <fullName evidence="5">Site-specific DNA-methyltransferase (adenine-specific)</fullName>
    </recommendedName>
</protein>
<sequence length="263" mass="31085">MKLSKERQKQTGAFYTPKIWADLAVEYMRAYLPLPLEYYTFYDPTAGEGVLLEALPENCEKYASTLEEEDVKIMQNKGIKAWQFDFLNDDIFHLPHRIFQAQMSNKLVVFMNPPYVKLPAEPKSRTQDVYSTNDSVECFYYRVGFELSPVFLCSFNKLDILQSPKMANFRWFFTNGRPLIKNFISNSKTWGLSGEFPIGFMMWNMKMTNEEYEQEMNQKMERWAMLHQSMPSKYTDPKDYKTPEMITKQMPTSDDIILKKQIE</sequence>
<dbReference type="RefSeq" id="WP_264846303.1">
    <property type="nucleotide sequence ID" value="NZ_BPMA01000020.1"/>
</dbReference>
<keyword evidence="4" id="KW-1185">Reference proteome</keyword>
<dbReference type="SUPFAM" id="SSF53335">
    <property type="entry name" value="S-adenosyl-L-methionine-dependent methyltransferases"/>
    <property type="match status" value="1"/>
</dbReference>
<name>A0AAV5AZM2_9FLAO</name>
<accession>A0AAV5AZM2</accession>
<dbReference type="AlphaFoldDB" id="A0AAV5AZM2"/>
<dbReference type="Proteomes" id="UP001207736">
    <property type="component" value="Unassembled WGS sequence"/>
</dbReference>
<dbReference type="EMBL" id="BQKA01000044">
    <property type="protein sequence ID" value="GJM51218.1"/>
    <property type="molecule type" value="Genomic_DNA"/>
</dbReference>
<proteinExistence type="predicted"/>
<evidence type="ECO:0008006" key="5">
    <source>
        <dbReference type="Google" id="ProtNLM"/>
    </source>
</evidence>
<gene>
    <name evidence="1" type="ORF">RCZ15_21910</name>
    <name evidence="2" type="ORF">RCZ16_13290</name>
</gene>